<dbReference type="AlphaFoldDB" id="A0AA90P5I0"/>
<reference evidence="6" key="1">
    <citation type="submission" date="2023-07" db="EMBL/GenBank/DDBJ databases">
        <title>Murine gut Bacillus species.</title>
        <authorList>
            <person name="Gutman E."/>
            <person name="Hashuel R."/>
            <person name="Litvak Y."/>
        </authorList>
    </citation>
    <scope>NUCLEOTIDE SEQUENCE</scope>
    <source>
        <strain evidence="6">RU283</strain>
    </source>
</reference>
<dbReference type="Gene3D" id="3.40.190.290">
    <property type="match status" value="1"/>
</dbReference>
<dbReference type="PROSITE" id="PS50931">
    <property type="entry name" value="HTH_LYSR"/>
    <property type="match status" value="1"/>
</dbReference>
<dbReference type="CDD" id="cd05466">
    <property type="entry name" value="PBP2_LTTR_substrate"/>
    <property type="match status" value="1"/>
</dbReference>
<dbReference type="PRINTS" id="PR00039">
    <property type="entry name" value="HTHLYSR"/>
</dbReference>
<dbReference type="InterPro" id="IPR005119">
    <property type="entry name" value="LysR_subst-bd"/>
</dbReference>
<evidence type="ECO:0000256" key="4">
    <source>
        <dbReference type="ARBA" id="ARBA00023163"/>
    </source>
</evidence>
<sequence length="297" mass="33293">MEIKQLIMFQTASKVQNFTKTAQILGYAQSSITANILALEEELGTPLFERLGKRVFLTEAGAFLQEYADKILGLTEEALEVVGGINEPSGILRICASETQCTYRLPNILNDFQTKYPKVELVFRPGISEKDFLDLLLEGQIDVALLSMNPVTSTHLIVKELKEEPMAIVCCPSNPLSEKQEVLPLDLDNQRLLLTEECDYRYAFENSLTQVGAKPRSKLELADVEAIKKCVMAGLGIAILPEISVKREMIEGSIKKVNWGGSDFTTKIQLFWHKNKWMSPALKAFIGLTEEYILTNE</sequence>
<accession>A0AA90P5I0</accession>
<dbReference type="PANTHER" id="PTHR30126:SF100">
    <property type="entry name" value="LYSR-FAMILY TRANSCRIPTIONAL REGULATOR"/>
    <property type="match status" value="1"/>
</dbReference>
<dbReference type="RefSeq" id="WP_305162846.1">
    <property type="nucleotide sequence ID" value="NZ_JAUUTP010000054.1"/>
</dbReference>
<evidence type="ECO:0000256" key="3">
    <source>
        <dbReference type="ARBA" id="ARBA00023125"/>
    </source>
</evidence>
<dbReference type="Pfam" id="PF03466">
    <property type="entry name" value="LysR_substrate"/>
    <property type="match status" value="1"/>
</dbReference>
<comment type="caution">
    <text evidence="6">The sequence shown here is derived from an EMBL/GenBank/DDBJ whole genome shotgun (WGS) entry which is preliminary data.</text>
</comment>
<proteinExistence type="inferred from homology"/>
<organism evidence="6 7">
    <name type="scientific">Peribacillus simplex</name>
    <dbReference type="NCBI Taxonomy" id="1478"/>
    <lineage>
        <taxon>Bacteria</taxon>
        <taxon>Bacillati</taxon>
        <taxon>Bacillota</taxon>
        <taxon>Bacilli</taxon>
        <taxon>Bacillales</taxon>
        <taxon>Bacillaceae</taxon>
        <taxon>Peribacillus</taxon>
    </lineage>
</organism>
<dbReference type="Proteomes" id="UP001178277">
    <property type="component" value="Unassembled WGS sequence"/>
</dbReference>
<keyword evidence="3" id="KW-0238">DNA-binding</keyword>
<dbReference type="InterPro" id="IPR036390">
    <property type="entry name" value="WH_DNA-bd_sf"/>
</dbReference>
<dbReference type="PANTHER" id="PTHR30126">
    <property type="entry name" value="HTH-TYPE TRANSCRIPTIONAL REGULATOR"/>
    <property type="match status" value="1"/>
</dbReference>
<dbReference type="Pfam" id="PF00126">
    <property type="entry name" value="HTH_1"/>
    <property type="match status" value="1"/>
</dbReference>
<dbReference type="Gene3D" id="1.10.10.10">
    <property type="entry name" value="Winged helix-like DNA-binding domain superfamily/Winged helix DNA-binding domain"/>
    <property type="match status" value="1"/>
</dbReference>
<dbReference type="SUPFAM" id="SSF53850">
    <property type="entry name" value="Periplasmic binding protein-like II"/>
    <property type="match status" value="1"/>
</dbReference>
<evidence type="ECO:0000259" key="5">
    <source>
        <dbReference type="PROSITE" id="PS50931"/>
    </source>
</evidence>
<dbReference type="GO" id="GO:0000976">
    <property type="term" value="F:transcription cis-regulatory region binding"/>
    <property type="evidence" value="ECO:0007669"/>
    <property type="project" value="TreeGrafter"/>
</dbReference>
<dbReference type="EMBL" id="JAUUTP010000054">
    <property type="protein sequence ID" value="MDP1421866.1"/>
    <property type="molecule type" value="Genomic_DNA"/>
</dbReference>
<keyword evidence="2" id="KW-0805">Transcription regulation</keyword>
<gene>
    <name evidence="6" type="ORF">Q8G35_26795</name>
</gene>
<evidence type="ECO:0000313" key="7">
    <source>
        <dbReference type="Proteomes" id="UP001178277"/>
    </source>
</evidence>
<keyword evidence="4" id="KW-0804">Transcription</keyword>
<feature type="domain" description="HTH lysR-type" evidence="5">
    <location>
        <begin position="1"/>
        <end position="58"/>
    </location>
</feature>
<dbReference type="SUPFAM" id="SSF46785">
    <property type="entry name" value="Winged helix' DNA-binding domain"/>
    <property type="match status" value="1"/>
</dbReference>
<evidence type="ECO:0000256" key="1">
    <source>
        <dbReference type="ARBA" id="ARBA00009437"/>
    </source>
</evidence>
<dbReference type="InterPro" id="IPR000847">
    <property type="entry name" value="LysR_HTH_N"/>
</dbReference>
<name>A0AA90P5I0_9BACI</name>
<protein>
    <submittedName>
        <fullName evidence="6">LysR family transcriptional regulator</fullName>
    </submittedName>
</protein>
<dbReference type="InterPro" id="IPR036388">
    <property type="entry name" value="WH-like_DNA-bd_sf"/>
</dbReference>
<comment type="similarity">
    <text evidence="1">Belongs to the LysR transcriptional regulatory family.</text>
</comment>
<dbReference type="GO" id="GO:0003700">
    <property type="term" value="F:DNA-binding transcription factor activity"/>
    <property type="evidence" value="ECO:0007669"/>
    <property type="project" value="InterPro"/>
</dbReference>
<evidence type="ECO:0000256" key="2">
    <source>
        <dbReference type="ARBA" id="ARBA00023015"/>
    </source>
</evidence>
<evidence type="ECO:0000313" key="6">
    <source>
        <dbReference type="EMBL" id="MDP1421866.1"/>
    </source>
</evidence>